<name>A0ABS6DR40_9MOLU</name>
<dbReference type="EMBL" id="JAHMHK010000001">
    <property type="protein sequence ID" value="MBU4693431.1"/>
    <property type="molecule type" value="Genomic_DNA"/>
</dbReference>
<accession>A0ABS6DR40</accession>
<keyword evidence="3" id="KW-1185">Reference proteome</keyword>
<organism evidence="2 3">
    <name type="scientific">Mycoplasma zalophidermidis</name>
    <dbReference type="NCBI Taxonomy" id="398174"/>
    <lineage>
        <taxon>Bacteria</taxon>
        <taxon>Bacillati</taxon>
        <taxon>Mycoplasmatota</taxon>
        <taxon>Mollicutes</taxon>
        <taxon>Mycoplasmataceae</taxon>
        <taxon>Mycoplasma</taxon>
    </lineage>
</organism>
<proteinExistence type="predicted"/>
<evidence type="ECO:0000256" key="1">
    <source>
        <dbReference type="SAM" id="Phobius"/>
    </source>
</evidence>
<protein>
    <submittedName>
        <fullName evidence="2">Uncharacterized protein</fullName>
    </submittedName>
</protein>
<gene>
    <name evidence="2" type="ORF">KQ878_00835</name>
</gene>
<dbReference type="Proteomes" id="UP000812267">
    <property type="component" value="Unassembled WGS sequence"/>
</dbReference>
<dbReference type="RefSeq" id="WP_216567747.1">
    <property type="nucleotide sequence ID" value="NZ_JAHMHK010000001.1"/>
</dbReference>
<keyword evidence="1" id="KW-0472">Membrane</keyword>
<keyword evidence="1" id="KW-1133">Transmembrane helix</keyword>
<feature type="transmembrane region" description="Helical" evidence="1">
    <location>
        <begin position="30"/>
        <end position="55"/>
    </location>
</feature>
<feature type="transmembrane region" description="Helical" evidence="1">
    <location>
        <begin position="75"/>
        <end position="97"/>
    </location>
</feature>
<comment type="caution">
    <text evidence="2">The sequence shown here is derived from an EMBL/GenBank/DDBJ whole genome shotgun (WGS) entry which is preliminary data.</text>
</comment>
<evidence type="ECO:0000313" key="3">
    <source>
        <dbReference type="Proteomes" id="UP000812267"/>
    </source>
</evidence>
<keyword evidence="1" id="KW-0812">Transmembrane</keyword>
<dbReference type="NCBIfam" id="NF045849">
    <property type="entry name" value="ICE_MMCAP2_0565"/>
    <property type="match status" value="1"/>
</dbReference>
<reference evidence="2" key="1">
    <citation type="submission" date="2021-06" db="EMBL/GenBank/DDBJ databases">
        <title>Novel Mycoplasma species detected in California sea lions (Zalophus californianus) from the USA.</title>
        <authorList>
            <person name="Volokhov D.V."/>
            <person name="Furtak V.A."/>
            <person name="Zagorodnyaya T.A."/>
        </authorList>
    </citation>
    <scope>NUCLEOTIDE SEQUENCE [LARGE SCALE GENOMIC DNA]</scope>
    <source>
        <strain evidence="2">CSL 4779</strain>
    </source>
</reference>
<evidence type="ECO:0000313" key="2">
    <source>
        <dbReference type="EMBL" id="MBU4693431.1"/>
    </source>
</evidence>
<sequence length="106" mass="11718">MNKFTNVILDAGGENIKSNLESIANTVQQYINIILGAFAGILAVIIIVIAAVSFFKAGKTDNEEIRQTQLKRIKWLGIFLIAVIILWALSPLLMSLLRNFAEIKTS</sequence>